<gene>
    <name evidence="1" type="ordered locus">HTH_0970</name>
</gene>
<evidence type="ECO:0000313" key="2">
    <source>
        <dbReference type="Proteomes" id="UP000002574"/>
    </source>
</evidence>
<accession>D3DHX7</accession>
<dbReference type="KEGG" id="hth:HTH_0970"/>
<proteinExistence type="predicted"/>
<name>D3DHX7_HYDTT</name>
<dbReference type="KEGG" id="hte:Hydth_0966"/>
<dbReference type="EMBL" id="AP011112">
    <property type="protein sequence ID" value="BAI69429.1"/>
    <property type="molecule type" value="Genomic_DNA"/>
</dbReference>
<sequence>MDRVLSIEDSVVSMVKDFFENIDKREPFYAELTQYKFMLKSKLTQILSQFGGDYETGTKSFSSAVEAIWKALEGAVDKVDLEKEKQLERVIQALDATGQVLKEFLYDERIKDKEILSTLLGRIGETTEKLSYEMRRRTNILKRIKKLFGL</sequence>
<dbReference type="STRING" id="608538.HTH_0970"/>
<dbReference type="Proteomes" id="UP000002574">
    <property type="component" value="Chromosome"/>
</dbReference>
<organism evidence="1 2">
    <name type="scientific">Hydrogenobacter thermophilus (strain DSM 6534 / IAM 12695 / TK-6)</name>
    <dbReference type="NCBI Taxonomy" id="608538"/>
    <lineage>
        <taxon>Bacteria</taxon>
        <taxon>Pseudomonadati</taxon>
        <taxon>Aquificota</taxon>
        <taxon>Aquificia</taxon>
        <taxon>Aquificales</taxon>
        <taxon>Aquificaceae</taxon>
        <taxon>Hydrogenobacter</taxon>
    </lineage>
</organism>
<protein>
    <submittedName>
        <fullName evidence="1">Uncharacterized protein</fullName>
    </submittedName>
</protein>
<dbReference type="AlphaFoldDB" id="D3DHX7"/>
<reference evidence="1 2" key="1">
    <citation type="journal article" date="2010" name="J. Bacteriol.">
        <title>Complete genome sequence of the thermophilic, obligately chemolithoautotrophic hydrogen-oxidizing bacterium Hydrogenobacter thermophilus TK-6.</title>
        <authorList>
            <person name="Arai H."/>
            <person name="Kanbe H."/>
            <person name="Ishii M."/>
            <person name="Igarashi Y."/>
        </authorList>
    </citation>
    <scope>NUCLEOTIDE SEQUENCE [LARGE SCALE GENOMIC DNA]</scope>
    <source>
        <strain evidence="2">DSM 6534 / IAM 12695 / TK-6 [Tokyo]</strain>
    </source>
</reference>
<evidence type="ECO:0000313" key="1">
    <source>
        <dbReference type="EMBL" id="BAI69429.1"/>
    </source>
</evidence>
<keyword evidence="2" id="KW-1185">Reference proteome</keyword>
<dbReference type="OrthoDB" id="14757at2"/>
<dbReference type="RefSeq" id="WP_012963609.1">
    <property type="nucleotide sequence ID" value="NC_013799.1"/>
</dbReference>